<evidence type="ECO:0000313" key="2">
    <source>
        <dbReference type="EMBL" id="BDZ45487.1"/>
    </source>
</evidence>
<accession>A0ABN6XKL6</accession>
<sequence>MPRACTVCQSPAKEALEARVASGESIASTARFFRIGADSIRRHVMAHLTPKGLAAVKDTGWESPPDFYARALHLADGLRDSRIAAQAAGRTSEAVRAADGELRALQFIAGKLGLDDAEAVDLTKAWEGITRAALRAVRRDPALGAALADELDRLGDPESAAEFRELAASHQPAHQPTAVRKDSAS</sequence>
<keyword evidence="3" id="KW-1185">Reference proteome</keyword>
<gene>
    <name evidence="2" type="ORF">GCM10025866_13960</name>
</gene>
<dbReference type="EMBL" id="AP027731">
    <property type="protein sequence ID" value="BDZ45487.1"/>
    <property type="molecule type" value="Genomic_DNA"/>
</dbReference>
<evidence type="ECO:0000313" key="3">
    <source>
        <dbReference type="Proteomes" id="UP001321498"/>
    </source>
</evidence>
<dbReference type="Proteomes" id="UP001321498">
    <property type="component" value="Chromosome"/>
</dbReference>
<evidence type="ECO:0000256" key="1">
    <source>
        <dbReference type="SAM" id="MobiDB-lite"/>
    </source>
</evidence>
<name>A0ABN6XKL6_9MICO</name>
<protein>
    <submittedName>
        <fullName evidence="2">Uncharacterized protein</fullName>
    </submittedName>
</protein>
<proteinExistence type="predicted"/>
<reference evidence="3" key="1">
    <citation type="journal article" date="2019" name="Int. J. Syst. Evol. Microbiol.">
        <title>The Global Catalogue of Microorganisms (GCM) 10K type strain sequencing project: providing services to taxonomists for standard genome sequencing and annotation.</title>
        <authorList>
            <consortium name="The Broad Institute Genomics Platform"/>
            <consortium name="The Broad Institute Genome Sequencing Center for Infectious Disease"/>
            <person name="Wu L."/>
            <person name="Ma J."/>
        </authorList>
    </citation>
    <scope>NUCLEOTIDE SEQUENCE [LARGE SCALE GENOMIC DNA]</scope>
    <source>
        <strain evidence="3">NBRC 108725</strain>
    </source>
</reference>
<organism evidence="2 3">
    <name type="scientific">Naasia aerilata</name>
    <dbReference type="NCBI Taxonomy" id="1162966"/>
    <lineage>
        <taxon>Bacteria</taxon>
        <taxon>Bacillati</taxon>
        <taxon>Actinomycetota</taxon>
        <taxon>Actinomycetes</taxon>
        <taxon>Micrococcales</taxon>
        <taxon>Microbacteriaceae</taxon>
        <taxon>Naasia</taxon>
    </lineage>
</organism>
<feature type="region of interest" description="Disordered" evidence="1">
    <location>
        <begin position="165"/>
        <end position="185"/>
    </location>
</feature>
<dbReference type="RefSeq" id="WP_286278793.1">
    <property type="nucleotide sequence ID" value="NZ_AP027731.1"/>
</dbReference>